<evidence type="ECO:0000313" key="3">
    <source>
        <dbReference type="Proteomes" id="UP000317716"/>
    </source>
</evidence>
<dbReference type="InterPro" id="IPR011990">
    <property type="entry name" value="TPR-like_helical_dom_sf"/>
</dbReference>
<accession>A0A538SHP8</accession>
<dbReference type="Pfam" id="PF13432">
    <property type="entry name" value="TPR_16"/>
    <property type="match status" value="4"/>
</dbReference>
<reference evidence="2 3" key="1">
    <citation type="journal article" date="2019" name="Nat. Microbiol.">
        <title>Mediterranean grassland soil C-N compound turnover is dependent on rainfall and depth, and is mediated by genomically divergent microorganisms.</title>
        <authorList>
            <person name="Diamond S."/>
            <person name="Andeer P.F."/>
            <person name="Li Z."/>
            <person name="Crits-Christoph A."/>
            <person name="Burstein D."/>
            <person name="Anantharaman K."/>
            <person name="Lane K.R."/>
            <person name="Thomas B.C."/>
            <person name="Pan C."/>
            <person name="Northen T.R."/>
            <person name="Banfield J.F."/>
        </authorList>
    </citation>
    <scope>NUCLEOTIDE SEQUENCE [LARGE SCALE GENOMIC DNA]</scope>
    <source>
        <strain evidence="2">WS_2</strain>
    </source>
</reference>
<dbReference type="SUPFAM" id="SSF81901">
    <property type="entry name" value="HCP-like"/>
    <property type="match status" value="1"/>
</dbReference>
<dbReference type="PANTHER" id="PTHR12558">
    <property type="entry name" value="CELL DIVISION CYCLE 16,23,27"/>
    <property type="match status" value="1"/>
</dbReference>
<dbReference type="Gene3D" id="1.25.40.10">
    <property type="entry name" value="Tetratricopeptide repeat domain"/>
    <property type="match status" value="4"/>
</dbReference>
<dbReference type="PROSITE" id="PS50005">
    <property type="entry name" value="TPR"/>
    <property type="match status" value="5"/>
</dbReference>
<feature type="repeat" description="TPR" evidence="1">
    <location>
        <begin position="546"/>
        <end position="579"/>
    </location>
</feature>
<keyword evidence="1" id="KW-0802">TPR repeat</keyword>
<dbReference type="EMBL" id="VBOS01000398">
    <property type="protein sequence ID" value="TMQ50878.1"/>
    <property type="molecule type" value="Genomic_DNA"/>
</dbReference>
<sequence length="600" mass="66732">MIPFQKTCGILILALGVAGAHGLATPREARADELKDGRAALQAGQLDDALRLFEKAASQGSAEGRSGVGQVWLKRRQYDKAREAFETAQKMDPLLAWPWYGQGEVLRREGKCDAAIPLYQKANELDRKFPEATLALGECLTDLKRTTEAINALGQGTKWGKWRPRFLVALGYAELSRDSLRSANVYFTQAREEAPDDPRPRKALGDFYLNKRGIAELAIPEYTAAVALDSSDVELRFALAQGLFLGQRYNDALREYKWVVDRDPEFPAGQLGLGNLYYLSGPADPRRYADARAPLEKYVQLTPDDGKGWSLLGRTYFYLHMKDEAVQALAKAEQLGAGSKDMYTVLGRLYADRKEWNKALEEFARGDPTPRDQLSVAQIWVFQGNPGRADSTYRAIIAKDSTSSDARFAMLELGKLKFRAQDYPGAVDALQRRIALDPGSDEAYYYIGLSYKEMKRYSEALEAFRQAATLADGKADRQFWLGVLYAQLDSVPQAKGRLQKSLDLDSTGTFSGVAYRQLGFYSLLDKNYSEAIRLLERAVQRNEKDVQAWVWLGQGQQNSGNRPRALDSYKRALALDATQPDALKGIKSLGAGAPREGGSP</sequence>
<dbReference type="SMART" id="SM00028">
    <property type="entry name" value="TPR"/>
    <property type="match status" value="10"/>
</dbReference>
<name>A0A538SHP8_UNCEI</name>
<dbReference type="AlphaFoldDB" id="A0A538SHP8"/>
<dbReference type="Pfam" id="PF14559">
    <property type="entry name" value="TPR_19"/>
    <property type="match status" value="1"/>
</dbReference>
<organism evidence="2 3">
    <name type="scientific">Eiseniibacteriota bacterium</name>
    <dbReference type="NCBI Taxonomy" id="2212470"/>
    <lineage>
        <taxon>Bacteria</taxon>
        <taxon>Candidatus Eiseniibacteriota</taxon>
    </lineage>
</organism>
<evidence type="ECO:0000313" key="2">
    <source>
        <dbReference type="EMBL" id="TMQ50878.1"/>
    </source>
</evidence>
<feature type="repeat" description="TPR" evidence="1">
    <location>
        <begin position="62"/>
        <end position="95"/>
    </location>
</feature>
<dbReference type="InterPro" id="IPR019734">
    <property type="entry name" value="TPR_rpt"/>
</dbReference>
<proteinExistence type="predicted"/>
<feature type="repeat" description="TPR" evidence="1">
    <location>
        <begin position="407"/>
        <end position="440"/>
    </location>
</feature>
<feature type="repeat" description="TPR" evidence="1">
    <location>
        <begin position="441"/>
        <end position="474"/>
    </location>
</feature>
<protein>
    <submittedName>
        <fullName evidence="2">Tetratricopeptide repeat protein</fullName>
    </submittedName>
</protein>
<gene>
    <name evidence="2" type="ORF">E6K72_11100</name>
</gene>
<evidence type="ECO:0000256" key="1">
    <source>
        <dbReference type="PROSITE-ProRule" id="PRU00339"/>
    </source>
</evidence>
<feature type="repeat" description="TPR" evidence="1">
    <location>
        <begin position="512"/>
        <end position="545"/>
    </location>
</feature>
<dbReference type="PANTHER" id="PTHR12558:SF13">
    <property type="entry name" value="CELL DIVISION CYCLE PROTEIN 27 HOMOLOG"/>
    <property type="match status" value="1"/>
</dbReference>
<dbReference type="SUPFAM" id="SSF48452">
    <property type="entry name" value="TPR-like"/>
    <property type="match status" value="2"/>
</dbReference>
<dbReference type="Proteomes" id="UP000317716">
    <property type="component" value="Unassembled WGS sequence"/>
</dbReference>
<comment type="caution">
    <text evidence="2">The sequence shown here is derived from an EMBL/GenBank/DDBJ whole genome shotgun (WGS) entry which is preliminary data.</text>
</comment>